<dbReference type="Proteomes" id="UP000887116">
    <property type="component" value="Unassembled WGS sequence"/>
</dbReference>
<dbReference type="InterPro" id="IPR052852">
    <property type="entry name" value="SSU_Processome_Comp"/>
</dbReference>
<reference evidence="2" key="1">
    <citation type="submission" date="2020-07" db="EMBL/GenBank/DDBJ databases">
        <title>Multicomponent nature underlies the extraordinary mechanical properties of spider dragline silk.</title>
        <authorList>
            <person name="Kono N."/>
            <person name="Nakamura H."/>
            <person name="Mori M."/>
            <person name="Yoshida Y."/>
            <person name="Ohtoshi R."/>
            <person name="Malay A.D."/>
            <person name="Moran D.A.P."/>
            <person name="Tomita M."/>
            <person name="Numata K."/>
            <person name="Arakawa K."/>
        </authorList>
    </citation>
    <scope>NUCLEOTIDE SEQUENCE</scope>
</reference>
<gene>
    <name evidence="2" type="primary">AVEN_131468_1</name>
    <name evidence="2" type="ORF">TNCT_107191</name>
</gene>
<dbReference type="PANTHER" id="PTHR28366:SF1">
    <property type="entry name" value="CHROMOSOME 1 OPEN READING FRAME 131"/>
    <property type="match status" value="1"/>
</dbReference>
<dbReference type="OrthoDB" id="10067479at2759"/>
<accession>A0A8X6GJ48</accession>
<dbReference type="EMBL" id="BMAO01025653">
    <property type="protein sequence ID" value="GFR04139.1"/>
    <property type="molecule type" value="Genomic_DNA"/>
</dbReference>
<organism evidence="2 3">
    <name type="scientific">Trichonephila clavata</name>
    <name type="common">Joro spider</name>
    <name type="synonym">Nephila clavata</name>
    <dbReference type="NCBI Taxonomy" id="2740835"/>
    <lineage>
        <taxon>Eukaryota</taxon>
        <taxon>Metazoa</taxon>
        <taxon>Ecdysozoa</taxon>
        <taxon>Arthropoda</taxon>
        <taxon>Chelicerata</taxon>
        <taxon>Arachnida</taxon>
        <taxon>Araneae</taxon>
        <taxon>Araneomorphae</taxon>
        <taxon>Entelegynae</taxon>
        <taxon>Araneoidea</taxon>
        <taxon>Nephilidae</taxon>
        <taxon>Trichonephila</taxon>
    </lineage>
</organism>
<dbReference type="PANTHER" id="PTHR28366">
    <property type="entry name" value="CHROMOSOME 1 OPEN READING FRAME 131"/>
    <property type="match status" value="1"/>
</dbReference>
<evidence type="ECO:0000313" key="2">
    <source>
        <dbReference type="EMBL" id="GFR04139.1"/>
    </source>
</evidence>
<dbReference type="InterPro" id="IPR027973">
    <property type="entry name" value="FSAF1-like"/>
</dbReference>
<feature type="region of interest" description="Disordered" evidence="1">
    <location>
        <begin position="101"/>
        <end position="130"/>
    </location>
</feature>
<name>A0A8X6GJ48_TRICU</name>
<proteinExistence type="predicted"/>
<dbReference type="AlphaFoldDB" id="A0A8X6GJ48"/>
<keyword evidence="3" id="KW-1185">Reference proteome</keyword>
<protein>
    <submittedName>
        <fullName evidence="2">Uncharacterized protein</fullName>
    </submittedName>
</protein>
<sequence length="130" mass="15322">MSLGEGNVEVVQFNERFCGRKIPKKLNKPSESMKIEDTSTEAKEFNIKKARYEIMRFGISGFDKERQKQDKIALAIRLGAKPPKKEYTNYKILMEQKKKLKEEEKAQKTDQYILKQLKGRKKTHSKKRIK</sequence>
<comment type="caution">
    <text evidence="2">The sequence shown here is derived from an EMBL/GenBank/DDBJ whole genome shotgun (WGS) entry which is preliminary data.</text>
</comment>
<evidence type="ECO:0000313" key="3">
    <source>
        <dbReference type="Proteomes" id="UP000887116"/>
    </source>
</evidence>
<evidence type="ECO:0000256" key="1">
    <source>
        <dbReference type="SAM" id="MobiDB-lite"/>
    </source>
</evidence>
<feature type="compositionally biased region" description="Basic residues" evidence="1">
    <location>
        <begin position="117"/>
        <end position="130"/>
    </location>
</feature>
<dbReference type="Pfam" id="PF15375">
    <property type="entry name" value="FSAF1"/>
    <property type="match status" value="1"/>
</dbReference>